<keyword evidence="3" id="KW-1185">Reference proteome</keyword>
<feature type="compositionally biased region" description="Basic residues" evidence="1">
    <location>
        <begin position="378"/>
        <end position="387"/>
    </location>
</feature>
<evidence type="ECO:0000256" key="1">
    <source>
        <dbReference type="SAM" id="MobiDB-lite"/>
    </source>
</evidence>
<proteinExistence type="predicted"/>
<feature type="compositionally biased region" description="Low complexity" evidence="1">
    <location>
        <begin position="431"/>
        <end position="442"/>
    </location>
</feature>
<accession>A0A226EFX4</accession>
<dbReference type="AlphaFoldDB" id="A0A226EFX4"/>
<dbReference type="Proteomes" id="UP000198287">
    <property type="component" value="Unassembled WGS sequence"/>
</dbReference>
<name>A0A226EFX4_FOLCA</name>
<feature type="compositionally biased region" description="Low complexity" evidence="1">
    <location>
        <begin position="300"/>
        <end position="309"/>
    </location>
</feature>
<feature type="region of interest" description="Disordered" evidence="1">
    <location>
        <begin position="254"/>
        <end position="538"/>
    </location>
</feature>
<comment type="caution">
    <text evidence="2">The sequence shown here is derived from an EMBL/GenBank/DDBJ whole genome shotgun (WGS) entry which is preliminary data.</text>
</comment>
<feature type="compositionally biased region" description="Basic and acidic residues" evidence="1">
    <location>
        <begin position="452"/>
        <end position="462"/>
    </location>
</feature>
<evidence type="ECO:0000313" key="3">
    <source>
        <dbReference type="Proteomes" id="UP000198287"/>
    </source>
</evidence>
<feature type="compositionally biased region" description="Polar residues" evidence="1">
    <location>
        <begin position="1"/>
        <end position="15"/>
    </location>
</feature>
<feature type="region of interest" description="Disordered" evidence="1">
    <location>
        <begin position="1"/>
        <end position="24"/>
    </location>
</feature>
<feature type="compositionally biased region" description="Acidic residues" evidence="1">
    <location>
        <begin position="282"/>
        <end position="298"/>
    </location>
</feature>
<feature type="compositionally biased region" description="Basic residues" evidence="1">
    <location>
        <begin position="332"/>
        <end position="341"/>
    </location>
</feature>
<protein>
    <submittedName>
        <fullName evidence="2">Uncharacterized protein</fullName>
    </submittedName>
</protein>
<feature type="compositionally biased region" description="Pro residues" evidence="1">
    <location>
        <begin position="357"/>
        <end position="374"/>
    </location>
</feature>
<reference evidence="2 3" key="1">
    <citation type="submission" date="2015-12" db="EMBL/GenBank/DDBJ databases">
        <title>The genome of Folsomia candida.</title>
        <authorList>
            <person name="Faddeeva A."/>
            <person name="Derks M.F."/>
            <person name="Anvar Y."/>
            <person name="Smit S."/>
            <person name="Van Straalen N."/>
            <person name="Roelofs D."/>
        </authorList>
    </citation>
    <scope>NUCLEOTIDE SEQUENCE [LARGE SCALE GENOMIC DNA]</scope>
    <source>
        <strain evidence="2 3">VU population</strain>
        <tissue evidence="2">Whole body</tissue>
    </source>
</reference>
<gene>
    <name evidence="2" type="ORF">Fcan01_09006</name>
</gene>
<evidence type="ECO:0000313" key="2">
    <source>
        <dbReference type="EMBL" id="OXA55576.1"/>
    </source>
</evidence>
<feature type="compositionally biased region" description="Acidic residues" evidence="1">
    <location>
        <begin position="509"/>
        <end position="523"/>
    </location>
</feature>
<dbReference type="EMBL" id="LNIX01000004">
    <property type="protein sequence ID" value="OXA55576.1"/>
    <property type="molecule type" value="Genomic_DNA"/>
</dbReference>
<sequence>MPHSPKASTSRSSQQSVAKKKKNVAPPKSIVTIVPKEQFILQIDIPDDDDGMPEFPLFMFSIYPNFNYADEIVGLIHRNGGWVKVYDEKDDKTRKQFDCTIKLVNFKEIILNYDKHKMGLLPNDSFDFDFVRHYLANPGPHIKLEKYRLTGSDYDIKRGKCADDDVGKFDGDDVVWKRKNWDQLPRLRHPDARVPVPKIMTIYQACGKHNYTATSSEEDEVDNTEGAGVIANTAAAADSGAADLHPDSETDVALDNQDEDADSLPSGPPENAPSTASNDSYIVEEEVDDVEEESDESENSLPKSKSILPKKGKETLSFVTESYQPPLDKRNRVIRTARKRAGPPASGEWVDLGNQASPPPPPRQASPSPPPPPQVQVRGKRKDKTKRVLVSPPRDNSPGDRVMSSPSPTPTVAAPIRPCSKQSDNGNLIPVATSSTKATVAAPLRSKPCDTNTKKVARERSDSSSNSIPVATPSTSRQPPPPPRGQSSRGEEERSSRRRTRDSDINLECSDDQSSDYDVDADDNPTPPPRRAVMEQSANSARCNYAPRDLQAILDLVLLNKWGRYVKGIALWRFVEQHSLLERKIGYRTDQALWTTFKVKILPVLMGESNATTFRITDQQLRDFRADRAAAQLKQYGNAFPKNINIRNVKRV</sequence>
<organism evidence="2 3">
    <name type="scientific">Folsomia candida</name>
    <name type="common">Springtail</name>
    <dbReference type="NCBI Taxonomy" id="158441"/>
    <lineage>
        <taxon>Eukaryota</taxon>
        <taxon>Metazoa</taxon>
        <taxon>Ecdysozoa</taxon>
        <taxon>Arthropoda</taxon>
        <taxon>Hexapoda</taxon>
        <taxon>Collembola</taxon>
        <taxon>Entomobryomorpha</taxon>
        <taxon>Isotomoidea</taxon>
        <taxon>Isotomidae</taxon>
        <taxon>Proisotominae</taxon>
        <taxon>Folsomia</taxon>
    </lineage>
</organism>